<proteinExistence type="predicted"/>
<evidence type="ECO:0000313" key="2">
    <source>
        <dbReference type="EMBL" id="CAB3251221.1"/>
    </source>
</evidence>
<keyword evidence="1" id="KW-0472">Membrane</keyword>
<dbReference type="EMBL" id="CADEBC010000544">
    <property type="protein sequence ID" value="CAB3251221.1"/>
    <property type="molecule type" value="Genomic_DNA"/>
</dbReference>
<feature type="transmembrane region" description="Helical" evidence="1">
    <location>
        <begin position="16"/>
        <end position="38"/>
    </location>
</feature>
<organism evidence="2 3">
    <name type="scientific">Arctia plantaginis</name>
    <name type="common">Wood tiger moth</name>
    <name type="synonym">Phalaena plantaginis</name>
    <dbReference type="NCBI Taxonomy" id="874455"/>
    <lineage>
        <taxon>Eukaryota</taxon>
        <taxon>Metazoa</taxon>
        <taxon>Ecdysozoa</taxon>
        <taxon>Arthropoda</taxon>
        <taxon>Hexapoda</taxon>
        <taxon>Insecta</taxon>
        <taxon>Pterygota</taxon>
        <taxon>Neoptera</taxon>
        <taxon>Endopterygota</taxon>
        <taxon>Lepidoptera</taxon>
        <taxon>Glossata</taxon>
        <taxon>Ditrysia</taxon>
        <taxon>Noctuoidea</taxon>
        <taxon>Erebidae</taxon>
        <taxon>Arctiinae</taxon>
        <taxon>Arctia</taxon>
    </lineage>
</organism>
<dbReference type="AlphaFoldDB" id="A0A8S1AXC1"/>
<keyword evidence="3" id="KW-1185">Reference proteome</keyword>
<protein>
    <submittedName>
        <fullName evidence="2">Uncharacterized protein</fullName>
    </submittedName>
</protein>
<feature type="transmembrane region" description="Helical" evidence="1">
    <location>
        <begin position="99"/>
        <end position="122"/>
    </location>
</feature>
<dbReference type="Proteomes" id="UP000494106">
    <property type="component" value="Unassembled WGS sequence"/>
</dbReference>
<accession>A0A8S1AXC1</accession>
<gene>
    <name evidence="2" type="ORF">APLA_LOCUS12905</name>
</gene>
<comment type="caution">
    <text evidence="2">The sequence shown here is derived from an EMBL/GenBank/DDBJ whole genome shotgun (WGS) entry which is preliminary data.</text>
</comment>
<evidence type="ECO:0000313" key="3">
    <source>
        <dbReference type="Proteomes" id="UP000494106"/>
    </source>
</evidence>
<name>A0A8S1AXC1_ARCPL</name>
<evidence type="ECO:0000256" key="1">
    <source>
        <dbReference type="SAM" id="Phobius"/>
    </source>
</evidence>
<keyword evidence="1" id="KW-1133">Transmembrane helix</keyword>
<keyword evidence="1" id="KW-0812">Transmembrane</keyword>
<reference evidence="2 3" key="1">
    <citation type="submission" date="2020-04" db="EMBL/GenBank/DDBJ databases">
        <authorList>
            <person name="Wallbank WR R."/>
            <person name="Pardo Diaz C."/>
            <person name="Kozak K."/>
            <person name="Martin S."/>
            <person name="Jiggins C."/>
            <person name="Moest M."/>
            <person name="Warren A I."/>
            <person name="Byers J.R.P. K."/>
            <person name="Montejo-Kovacevich G."/>
            <person name="Yen C E."/>
        </authorList>
    </citation>
    <scope>NUCLEOTIDE SEQUENCE [LARGE SCALE GENOMIC DNA]</scope>
</reference>
<sequence>MLTHSKQVHYKDKTDYFVSFLLGRLHPVVLALGPFAVLSREPVMSAARLSRSINFTWSCENETATTLEPKIGAAKQEDSRTQTERLLHRSNGIICQSTYIVLVVVFAFCTMAFTFCCFYFLIGL</sequence>